<dbReference type="Pfam" id="PF00248">
    <property type="entry name" value="Aldo_ket_red"/>
    <property type="match status" value="1"/>
</dbReference>
<dbReference type="OrthoDB" id="416253at2759"/>
<accession>A0A3P7LAS3</accession>
<proteinExistence type="predicted"/>
<dbReference type="AlphaFoldDB" id="A0A3P7LAS3"/>
<dbReference type="EMBL" id="UYYB01096543">
    <property type="protein sequence ID" value="VDM76208.1"/>
    <property type="molecule type" value="Genomic_DNA"/>
</dbReference>
<reference evidence="2 3" key="1">
    <citation type="submission" date="2018-11" db="EMBL/GenBank/DDBJ databases">
        <authorList>
            <consortium name="Pathogen Informatics"/>
        </authorList>
    </citation>
    <scope>NUCLEOTIDE SEQUENCE [LARGE SCALE GENOMIC DNA]</scope>
</reference>
<dbReference type="Gene3D" id="3.20.20.100">
    <property type="entry name" value="NADP-dependent oxidoreductase domain"/>
    <property type="match status" value="1"/>
</dbReference>
<dbReference type="Proteomes" id="UP000270094">
    <property type="component" value="Unassembled WGS sequence"/>
</dbReference>
<dbReference type="InterPro" id="IPR020471">
    <property type="entry name" value="AKR"/>
</dbReference>
<dbReference type="InterPro" id="IPR018170">
    <property type="entry name" value="Aldo/ket_reductase_CS"/>
</dbReference>
<name>A0A3P7LAS3_STRVU</name>
<feature type="domain" description="NADP-dependent oxidoreductase" evidence="1">
    <location>
        <begin position="19"/>
        <end position="83"/>
    </location>
</feature>
<dbReference type="PANTHER" id="PTHR43827:SF14">
    <property type="entry name" value="NADP-DEPENDENT OXIDOREDUCTASE DOMAIN-CONTAINING PROTEIN"/>
    <property type="match status" value="1"/>
</dbReference>
<organism evidence="2 3">
    <name type="scientific">Strongylus vulgaris</name>
    <name type="common">Blood worm</name>
    <dbReference type="NCBI Taxonomy" id="40348"/>
    <lineage>
        <taxon>Eukaryota</taxon>
        <taxon>Metazoa</taxon>
        <taxon>Ecdysozoa</taxon>
        <taxon>Nematoda</taxon>
        <taxon>Chromadorea</taxon>
        <taxon>Rhabditida</taxon>
        <taxon>Rhabditina</taxon>
        <taxon>Rhabditomorpha</taxon>
        <taxon>Strongyloidea</taxon>
        <taxon>Strongylidae</taxon>
        <taxon>Strongylus</taxon>
    </lineage>
</organism>
<gene>
    <name evidence="2" type="ORF">SVUK_LOCUS11206</name>
</gene>
<protein>
    <recommendedName>
        <fullName evidence="1">NADP-dependent oxidoreductase domain-containing protein</fullName>
    </recommendedName>
</protein>
<dbReference type="PROSITE" id="PS00798">
    <property type="entry name" value="ALDOKETO_REDUCTASE_1"/>
    <property type="match status" value="1"/>
</dbReference>
<evidence type="ECO:0000313" key="3">
    <source>
        <dbReference type="Proteomes" id="UP000270094"/>
    </source>
</evidence>
<dbReference type="SUPFAM" id="SSF51430">
    <property type="entry name" value="NAD(P)-linked oxidoreductase"/>
    <property type="match status" value="1"/>
</dbReference>
<dbReference type="InterPro" id="IPR023210">
    <property type="entry name" value="NADP_OxRdtase_dom"/>
</dbReference>
<dbReference type="GO" id="GO:0016491">
    <property type="term" value="F:oxidoreductase activity"/>
    <property type="evidence" value="ECO:0007669"/>
    <property type="project" value="InterPro"/>
</dbReference>
<evidence type="ECO:0000259" key="1">
    <source>
        <dbReference type="Pfam" id="PF00248"/>
    </source>
</evidence>
<dbReference type="PANTHER" id="PTHR43827">
    <property type="entry name" value="2,5-DIKETO-D-GLUCONIC ACID REDUCTASE"/>
    <property type="match status" value="1"/>
</dbReference>
<keyword evidence="3" id="KW-1185">Reference proteome</keyword>
<evidence type="ECO:0000313" key="2">
    <source>
        <dbReference type="EMBL" id="VDM76208.1"/>
    </source>
</evidence>
<sequence length="95" mass="10551">MKMGYPTIKLSSGNEMPVLGLGTWLSTDESQLTAALKAALDCGYRLIDTAFVYENEAVIGKVLHEYFTNGKLKREDIFITSKVSCLSTVTWNNLK</sequence>
<dbReference type="InterPro" id="IPR036812">
    <property type="entry name" value="NAD(P)_OxRdtase_dom_sf"/>
</dbReference>